<name>A0A2S3UXG6_9HYPH</name>
<keyword evidence="2 5" id="KW-0812">Transmembrane</keyword>
<evidence type="ECO:0000256" key="5">
    <source>
        <dbReference type="SAM" id="Phobius"/>
    </source>
</evidence>
<evidence type="ECO:0000256" key="3">
    <source>
        <dbReference type="ARBA" id="ARBA00022989"/>
    </source>
</evidence>
<dbReference type="GO" id="GO:0032259">
    <property type="term" value="P:methylation"/>
    <property type="evidence" value="ECO:0007669"/>
    <property type="project" value="UniProtKB-KW"/>
</dbReference>
<comment type="caution">
    <text evidence="6">The sequence shown here is derived from an EMBL/GenBank/DDBJ whole genome shotgun (WGS) entry which is preliminary data.</text>
</comment>
<keyword evidence="7" id="KW-1185">Reference proteome</keyword>
<evidence type="ECO:0000256" key="2">
    <source>
        <dbReference type="ARBA" id="ARBA00022692"/>
    </source>
</evidence>
<protein>
    <submittedName>
        <fullName evidence="6">Protein-S-isoprenylcysteine O-methyltransferase Ste14</fullName>
    </submittedName>
</protein>
<dbReference type="GO" id="GO:0012505">
    <property type="term" value="C:endomembrane system"/>
    <property type="evidence" value="ECO:0007669"/>
    <property type="project" value="UniProtKB-SubCell"/>
</dbReference>
<keyword evidence="6" id="KW-0808">Transferase</keyword>
<dbReference type="EMBL" id="PPCN01000003">
    <property type="protein sequence ID" value="POF32374.1"/>
    <property type="molecule type" value="Genomic_DNA"/>
</dbReference>
<dbReference type="Pfam" id="PF04191">
    <property type="entry name" value="PEMT"/>
    <property type="match status" value="1"/>
</dbReference>
<proteinExistence type="predicted"/>
<evidence type="ECO:0000313" key="6">
    <source>
        <dbReference type="EMBL" id="POF32374.1"/>
    </source>
</evidence>
<evidence type="ECO:0000256" key="4">
    <source>
        <dbReference type="ARBA" id="ARBA00023136"/>
    </source>
</evidence>
<dbReference type="PANTHER" id="PTHR12714">
    <property type="entry name" value="PROTEIN-S ISOPRENYLCYSTEINE O-METHYLTRANSFERASE"/>
    <property type="match status" value="1"/>
</dbReference>
<dbReference type="OrthoDB" id="9811969at2"/>
<dbReference type="AlphaFoldDB" id="A0A2S3UXG6"/>
<reference evidence="6 7" key="1">
    <citation type="submission" date="2018-01" db="EMBL/GenBank/DDBJ databases">
        <title>Genomic Encyclopedia of Archaeal and Bacterial Type Strains, Phase II (KMG-II): from individual species to whole genera.</title>
        <authorList>
            <person name="Goeker M."/>
        </authorList>
    </citation>
    <scope>NUCLEOTIDE SEQUENCE [LARGE SCALE GENOMIC DNA]</scope>
    <source>
        <strain evidence="6 7">DSM 17023</strain>
    </source>
</reference>
<feature type="transmembrane region" description="Helical" evidence="5">
    <location>
        <begin position="6"/>
        <end position="25"/>
    </location>
</feature>
<accession>A0A2S3UXG6</accession>
<keyword evidence="6" id="KW-0489">Methyltransferase</keyword>
<organism evidence="6 7">
    <name type="scientific">Roseibium marinum</name>
    <dbReference type="NCBI Taxonomy" id="281252"/>
    <lineage>
        <taxon>Bacteria</taxon>
        <taxon>Pseudomonadati</taxon>
        <taxon>Pseudomonadota</taxon>
        <taxon>Alphaproteobacteria</taxon>
        <taxon>Hyphomicrobiales</taxon>
        <taxon>Stappiaceae</taxon>
        <taxon>Roseibium</taxon>
    </lineage>
</organism>
<dbReference type="PANTHER" id="PTHR12714:SF24">
    <property type="entry name" value="SLR1182 PROTEIN"/>
    <property type="match status" value="1"/>
</dbReference>
<evidence type="ECO:0000256" key="1">
    <source>
        <dbReference type="ARBA" id="ARBA00004127"/>
    </source>
</evidence>
<sequence length="150" mass="16927">MELKVPPAIVFLLAALLLWVGAWLMPHLSIAFPGRRLFAVLLVLAGLVPGIQAILAFRRRKTTTNPMAPDTASVLVTDGVYRFSRNPMYLGILALLLAVTLWLGTLTALIIVPGFVWYMTEFQIKPEEERLGERFGASYRDYLGRVRRWI</sequence>
<comment type="subcellular location">
    <subcellularLocation>
        <location evidence="1">Endomembrane system</location>
        <topology evidence="1">Multi-pass membrane protein</topology>
    </subcellularLocation>
</comment>
<dbReference type="RefSeq" id="WP_103222293.1">
    <property type="nucleotide sequence ID" value="NZ_PPCN01000003.1"/>
</dbReference>
<keyword evidence="3 5" id="KW-1133">Transmembrane helix</keyword>
<dbReference type="Gene3D" id="1.20.120.1630">
    <property type="match status" value="1"/>
</dbReference>
<dbReference type="Proteomes" id="UP000236959">
    <property type="component" value="Unassembled WGS sequence"/>
</dbReference>
<feature type="transmembrane region" description="Helical" evidence="5">
    <location>
        <begin position="37"/>
        <end position="57"/>
    </location>
</feature>
<gene>
    <name evidence="6" type="ORF">CLV41_103297</name>
</gene>
<evidence type="ECO:0000313" key="7">
    <source>
        <dbReference type="Proteomes" id="UP000236959"/>
    </source>
</evidence>
<keyword evidence="4 5" id="KW-0472">Membrane</keyword>
<feature type="transmembrane region" description="Helical" evidence="5">
    <location>
        <begin position="88"/>
        <end position="118"/>
    </location>
</feature>
<dbReference type="InterPro" id="IPR007318">
    <property type="entry name" value="Phopholipid_MeTrfase"/>
</dbReference>
<dbReference type="GO" id="GO:0008168">
    <property type="term" value="F:methyltransferase activity"/>
    <property type="evidence" value="ECO:0007669"/>
    <property type="project" value="UniProtKB-KW"/>
</dbReference>